<keyword evidence="2" id="KW-0547">Nucleotide-binding</keyword>
<reference evidence="5 6" key="1">
    <citation type="submission" date="2019-04" db="EMBL/GenBank/DDBJ databases">
        <title>Sphingomonas psychrotolerans sp. nov., isolated from soil in the Tianshan Mountains, Xinjiang, China.</title>
        <authorList>
            <person name="Luo Y."/>
            <person name="Sheng H."/>
        </authorList>
    </citation>
    <scope>NUCLEOTIDE SEQUENCE [LARGE SCALE GENOMIC DNA]</scope>
    <source>
        <strain evidence="5 6">ZFGT-11</strain>
    </source>
</reference>
<name>A0A4S1XCB8_9SPHN</name>
<dbReference type="Proteomes" id="UP000306147">
    <property type="component" value="Unassembled WGS sequence"/>
</dbReference>
<gene>
    <name evidence="5" type="ORF">E5A73_12860</name>
</gene>
<dbReference type="InterPro" id="IPR027417">
    <property type="entry name" value="P-loop_NTPase"/>
</dbReference>
<dbReference type="InterPro" id="IPR050221">
    <property type="entry name" value="26S_Proteasome_ATPase"/>
</dbReference>
<dbReference type="SMART" id="SM00382">
    <property type="entry name" value="AAA"/>
    <property type="match status" value="1"/>
</dbReference>
<dbReference type="OrthoDB" id="7438987at2"/>
<evidence type="ECO:0000256" key="3">
    <source>
        <dbReference type="ARBA" id="ARBA00022840"/>
    </source>
</evidence>
<dbReference type="RefSeq" id="WP_135964204.1">
    <property type="nucleotide sequence ID" value="NZ_SRXT01000004.1"/>
</dbReference>
<evidence type="ECO:0000313" key="6">
    <source>
        <dbReference type="Proteomes" id="UP000306147"/>
    </source>
</evidence>
<dbReference type="AlphaFoldDB" id="A0A4S1XCB8"/>
<dbReference type="Gene3D" id="3.40.50.300">
    <property type="entry name" value="P-loop containing nucleotide triphosphate hydrolases"/>
    <property type="match status" value="1"/>
</dbReference>
<evidence type="ECO:0000259" key="4">
    <source>
        <dbReference type="SMART" id="SM00382"/>
    </source>
</evidence>
<keyword evidence="3 5" id="KW-0067">ATP-binding</keyword>
<feature type="domain" description="AAA+ ATPase" evidence="4">
    <location>
        <begin position="410"/>
        <end position="542"/>
    </location>
</feature>
<keyword evidence="6" id="KW-1185">Reference proteome</keyword>
<comment type="similarity">
    <text evidence="1">Belongs to the AAA ATPase family.</text>
</comment>
<feature type="non-terminal residue" evidence="5">
    <location>
        <position position="602"/>
    </location>
</feature>
<dbReference type="GO" id="GO:0016887">
    <property type="term" value="F:ATP hydrolysis activity"/>
    <property type="evidence" value="ECO:0007669"/>
    <property type="project" value="InterPro"/>
</dbReference>
<dbReference type="CDD" id="cd19481">
    <property type="entry name" value="RecA-like_protease"/>
    <property type="match status" value="1"/>
</dbReference>
<dbReference type="EMBL" id="SRXT01000004">
    <property type="protein sequence ID" value="TGX53701.1"/>
    <property type="molecule type" value="Genomic_DNA"/>
</dbReference>
<protein>
    <submittedName>
        <fullName evidence="5">ATP-binding protein</fullName>
    </submittedName>
</protein>
<dbReference type="SUPFAM" id="SSF52540">
    <property type="entry name" value="P-loop containing nucleoside triphosphate hydrolases"/>
    <property type="match status" value="1"/>
</dbReference>
<evidence type="ECO:0000256" key="1">
    <source>
        <dbReference type="ARBA" id="ARBA00006914"/>
    </source>
</evidence>
<proteinExistence type="inferred from homology"/>
<dbReference type="InterPro" id="IPR003959">
    <property type="entry name" value="ATPase_AAA_core"/>
</dbReference>
<dbReference type="InterPro" id="IPR003593">
    <property type="entry name" value="AAA+_ATPase"/>
</dbReference>
<dbReference type="PANTHER" id="PTHR23073">
    <property type="entry name" value="26S PROTEASOME REGULATORY SUBUNIT"/>
    <property type="match status" value="1"/>
</dbReference>
<dbReference type="Pfam" id="PF00004">
    <property type="entry name" value="AAA"/>
    <property type="match status" value="1"/>
</dbReference>
<evidence type="ECO:0000256" key="2">
    <source>
        <dbReference type="ARBA" id="ARBA00022741"/>
    </source>
</evidence>
<sequence length="602" mass="63211">MTAPLPAEMRSLRALALHMLRSICGAKGAAGPAVSEASLLAAIRSAPADDDAKLCSLADRFGLSDGELLAAALMLAVETDAGTARLVAQAQNPVGSARPLAGFLATIFAPFGLDCVTLASGPAARIGLIDLGDEPAPLAERSIGMPLALVAALGGGRLEPDGIHPLRIGCTALPEAIVAEAQARAARIAARAAPALLVLRSPSLRESEAVAALIGETLALAPVVLGEQQHVAQHVCWLAASGSLPVLRRALGPGERCRIEDFGAWDGPLLLLAGMEGVIEAPLPSTEWALPLPDRTERVALWQAGGVDAALAEQAATTYRQGAGRIAEVAERIALLGSDAPGWADLVAAADAGASQLDSLARRSSAQVEREDLVVPPELGEGLELLIDRIRLRDQLSEDLGSSLRARYRPGVRALFTGESGTGKTLAVHWIARRVGLPLYRVDLAAMTSKWIGETEKNLSSVLDAAQHADVVLFFDEADSLFGARTDVGDSHDRFANAQTNYLLQRIEDFDGVAVLATNSRDRFDPAFVRRLDAILEFPLPSASARRALWETHLGDRHGVAAEELDLLSVTIDLAGGHIRNVVLGAATRARRAGRPLAAADL</sequence>
<comment type="caution">
    <text evidence="5">The sequence shown here is derived from an EMBL/GenBank/DDBJ whole genome shotgun (WGS) entry which is preliminary data.</text>
</comment>
<evidence type="ECO:0000313" key="5">
    <source>
        <dbReference type="EMBL" id="TGX53701.1"/>
    </source>
</evidence>
<organism evidence="5 6">
    <name type="scientific">Sphingomonas gei</name>
    <dbReference type="NCBI Taxonomy" id="1395960"/>
    <lineage>
        <taxon>Bacteria</taxon>
        <taxon>Pseudomonadati</taxon>
        <taxon>Pseudomonadota</taxon>
        <taxon>Alphaproteobacteria</taxon>
        <taxon>Sphingomonadales</taxon>
        <taxon>Sphingomonadaceae</taxon>
        <taxon>Sphingomonas</taxon>
    </lineage>
</organism>
<dbReference type="GO" id="GO:0005524">
    <property type="term" value="F:ATP binding"/>
    <property type="evidence" value="ECO:0007669"/>
    <property type="project" value="UniProtKB-KW"/>
</dbReference>
<accession>A0A4S1XCB8</accession>